<proteinExistence type="predicted"/>
<comment type="caution">
    <text evidence="2">The sequence shown here is derived from an EMBL/GenBank/DDBJ whole genome shotgun (WGS) entry which is preliminary data.</text>
</comment>
<sequence>MFSTLRPSSPSNSMHSPFLPPEKPTITQCTCALRLASLSQRKVR</sequence>
<evidence type="ECO:0000313" key="2">
    <source>
        <dbReference type="EMBL" id="EJX01850.1"/>
    </source>
</evidence>
<organism evidence="2">
    <name type="scientific">gut metagenome</name>
    <dbReference type="NCBI Taxonomy" id="749906"/>
    <lineage>
        <taxon>unclassified sequences</taxon>
        <taxon>metagenomes</taxon>
        <taxon>organismal metagenomes</taxon>
    </lineage>
</organism>
<feature type="region of interest" description="Disordered" evidence="1">
    <location>
        <begin position="1"/>
        <end position="22"/>
    </location>
</feature>
<protein>
    <submittedName>
        <fullName evidence="2">Uncharacterized protein</fullName>
    </submittedName>
</protein>
<dbReference type="EMBL" id="AMCI01002790">
    <property type="protein sequence ID" value="EJX01850.1"/>
    <property type="molecule type" value="Genomic_DNA"/>
</dbReference>
<name>J9GPE3_9ZZZZ</name>
<evidence type="ECO:0000256" key="1">
    <source>
        <dbReference type="SAM" id="MobiDB-lite"/>
    </source>
</evidence>
<gene>
    <name evidence="2" type="ORF">EVA_10045</name>
</gene>
<feature type="compositionally biased region" description="Polar residues" evidence="1">
    <location>
        <begin position="1"/>
        <end position="15"/>
    </location>
</feature>
<dbReference type="AlphaFoldDB" id="J9GPE3"/>
<accession>J9GPE3</accession>
<reference evidence="2" key="1">
    <citation type="journal article" date="2012" name="PLoS ONE">
        <title>Gene sets for utilization of primary and secondary nutrition supplies in the distal gut of endangered iberian lynx.</title>
        <authorList>
            <person name="Alcaide M."/>
            <person name="Messina E."/>
            <person name="Richter M."/>
            <person name="Bargiela R."/>
            <person name="Peplies J."/>
            <person name="Huws S.A."/>
            <person name="Newbold C.J."/>
            <person name="Golyshin P.N."/>
            <person name="Simon M.A."/>
            <person name="Lopez G."/>
            <person name="Yakimov M.M."/>
            <person name="Ferrer M."/>
        </authorList>
    </citation>
    <scope>NUCLEOTIDE SEQUENCE</scope>
</reference>